<dbReference type="AlphaFoldDB" id="A0A9X4KDG1"/>
<dbReference type="Pfam" id="PF00580">
    <property type="entry name" value="UvrD-helicase"/>
    <property type="match status" value="2"/>
</dbReference>
<dbReference type="Gene3D" id="3.40.91.30">
    <property type="match status" value="1"/>
</dbReference>
<organism evidence="7 8">
    <name type="scientific">Cohnella ginsengisoli</name>
    <dbReference type="NCBI Taxonomy" id="425004"/>
    <lineage>
        <taxon>Bacteria</taxon>
        <taxon>Bacillati</taxon>
        <taxon>Bacillota</taxon>
        <taxon>Bacilli</taxon>
        <taxon>Bacillales</taxon>
        <taxon>Paenibacillaceae</taxon>
        <taxon>Cohnella</taxon>
    </lineage>
</organism>
<keyword evidence="3 5" id="KW-0347">Helicase</keyword>
<name>A0A9X4KDG1_9BACL</name>
<dbReference type="InterPro" id="IPR000212">
    <property type="entry name" value="DNA_helicase_UvrD/REP"/>
</dbReference>
<comment type="caution">
    <text evidence="7">The sequence shown here is derived from an EMBL/GenBank/DDBJ whole genome shotgun (WGS) entry which is preliminary data.</text>
</comment>
<sequence length="711" mass="82972">MVNIIESVIGYFQNRKIKKECQRVGKYINSFEWTVASLKSIANDFSKRRSLITDDEISGVLLKYNDLKQYIDGNNVANVDEQSRSFFIARSGAIASKEYLELTKRYQKLKGNYVTALTNIEKAHFAQNQVVEQHTVQATQFLKKVNLYRQDYFVHSRIQPLKESFLESFNFFQGNVADIKDGSVKTFVDYYDQLDRYVESWNTEYIQDQLLKQQQLFNNIDGKALDQQQRIAVVTDEDNNLVLAGAGSGKTLTISGKVKYLVDVKGISPSEILLISFTRKSANEMAERIKGKLDVPVDVKTFHKLGLGIIGQVTRSTPDVFDDLPKVLDNYFKDKIFDDGSQIKNLIEFFGYYISIPKDYSEFNNLGEYHDYYKNIDFETLKGKVNKTVFAEQAAGRLAGQKRTINGETVKSFEETLIANFLFLNGVSYEYERMYPFNTADEFHRQYKPDFYLPDYDLYLEHFGVDEHNRTPWLSPVEEQKYLEDMVWKRGIHSEKGTTLIETYSHYNKNGVLLEKLKEKLIAHQVKFREADYQAIFTKIYDIENQDRYFKELVKLINSFLGLFKSNGFGETHFTLFLEENKKSAASAFTKMRTKMFMEMVQPIFIHYQEELRRNKAIDFNDMINMATDYVKAEKIRFDYKYIMIDEYQDISTSRFELIKAIKDQTNAKVMCVGDDWQSIYRFAGSDIQLFTKFGEFFWISPADENRADLS</sequence>
<evidence type="ECO:0000256" key="4">
    <source>
        <dbReference type="ARBA" id="ARBA00022840"/>
    </source>
</evidence>
<dbReference type="Gene3D" id="3.40.50.300">
    <property type="entry name" value="P-loop containing nucleotide triphosphate hydrolases"/>
    <property type="match status" value="2"/>
</dbReference>
<gene>
    <name evidence="7" type="ORF">OMP38_03210</name>
</gene>
<dbReference type="GO" id="GO:0005829">
    <property type="term" value="C:cytosol"/>
    <property type="evidence" value="ECO:0007669"/>
    <property type="project" value="TreeGrafter"/>
</dbReference>
<accession>A0A9X4KDG1</accession>
<evidence type="ECO:0000256" key="5">
    <source>
        <dbReference type="PROSITE-ProRule" id="PRU00560"/>
    </source>
</evidence>
<dbReference type="PROSITE" id="PS51198">
    <property type="entry name" value="UVRD_HELICASE_ATP_BIND"/>
    <property type="match status" value="1"/>
</dbReference>
<evidence type="ECO:0000259" key="6">
    <source>
        <dbReference type="PROSITE" id="PS51198"/>
    </source>
</evidence>
<evidence type="ECO:0000256" key="3">
    <source>
        <dbReference type="ARBA" id="ARBA00022806"/>
    </source>
</evidence>
<proteinExistence type="predicted"/>
<keyword evidence="4 5" id="KW-0067">ATP-binding</keyword>
<evidence type="ECO:0000256" key="2">
    <source>
        <dbReference type="ARBA" id="ARBA00022801"/>
    </source>
</evidence>
<dbReference type="GO" id="GO:0016787">
    <property type="term" value="F:hydrolase activity"/>
    <property type="evidence" value="ECO:0007669"/>
    <property type="project" value="UniProtKB-UniRule"/>
</dbReference>
<dbReference type="PANTHER" id="PTHR11070">
    <property type="entry name" value="UVRD / RECB / PCRA DNA HELICASE FAMILY MEMBER"/>
    <property type="match status" value="1"/>
</dbReference>
<evidence type="ECO:0000256" key="1">
    <source>
        <dbReference type="ARBA" id="ARBA00022741"/>
    </source>
</evidence>
<dbReference type="InterPro" id="IPR014016">
    <property type="entry name" value="UvrD-like_ATP-bd"/>
</dbReference>
<dbReference type="PANTHER" id="PTHR11070:SF63">
    <property type="entry name" value="DNA HELICASE IV"/>
    <property type="match status" value="1"/>
</dbReference>
<feature type="binding site" evidence="5">
    <location>
        <begin position="244"/>
        <end position="251"/>
    </location>
    <ligand>
        <name>ATP</name>
        <dbReference type="ChEBI" id="CHEBI:30616"/>
    </ligand>
</feature>
<keyword evidence="2 5" id="KW-0378">Hydrolase</keyword>
<dbReference type="SUPFAM" id="SSF52540">
    <property type="entry name" value="P-loop containing nucleoside triphosphate hydrolases"/>
    <property type="match status" value="1"/>
</dbReference>
<dbReference type="InterPro" id="IPR027417">
    <property type="entry name" value="P-loop_NTPase"/>
</dbReference>
<dbReference type="GO" id="GO:0003677">
    <property type="term" value="F:DNA binding"/>
    <property type="evidence" value="ECO:0007669"/>
    <property type="project" value="InterPro"/>
</dbReference>
<dbReference type="Proteomes" id="UP001153387">
    <property type="component" value="Unassembled WGS sequence"/>
</dbReference>
<feature type="domain" description="UvrD-like helicase ATP-binding" evidence="6">
    <location>
        <begin position="223"/>
        <end position="711"/>
    </location>
</feature>
<dbReference type="GO" id="GO:0000725">
    <property type="term" value="P:recombinational repair"/>
    <property type="evidence" value="ECO:0007669"/>
    <property type="project" value="TreeGrafter"/>
</dbReference>
<protein>
    <submittedName>
        <fullName evidence="7">UvrD-helicase domain-containing protein</fullName>
    </submittedName>
</protein>
<keyword evidence="1 5" id="KW-0547">Nucleotide-binding</keyword>
<dbReference type="EMBL" id="JAPDHZ010000002">
    <property type="protein sequence ID" value="MDG0789972.1"/>
    <property type="molecule type" value="Genomic_DNA"/>
</dbReference>
<dbReference type="GO" id="GO:0005524">
    <property type="term" value="F:ATP binding"/>
    <property type="evidence" value="ECO:0007669"/>
    <property type="project" value="UniProtKB-UniRule"/>
</dbReference>
<dbReference type="GO" id="GO:0043138">
    <property type="term" value="F:3'-5' DNA helicase activity"/>
    <property type="evidence" value="ECO:0007669"/>
    <property type="project" value="TreeGrafter"/>
</dbReference>
<keyword evidence="8" id="KW-1185">Reference proteome</keyword>
<reference evidence="7 8" key="1">
    <citation type="submission" date="2022-10" db="EMBL/GenBank/DDBJ databases">
        <title>Comparative genomic analysis of Cohnella hashimotonis sp. nov., isolated from the International Space Station.</title>
        <authorList>
            <person name="Simpson A."/>
            <person name="Venkateswaran K."/>
        </authorList>
    </citation>
    <scope>NUCLEOTIDE SEQUENCE [LARGE SCALE GENOMIC DNA]</scope>
    <source>
        <strain evidence="7 8">DSM 18997</strain>
    </source>
</reference>
<evidence type="ECO:0000313" key="8">
    <source>
        <dbReference type="Proteomes" id="UP001153387"/>
    </source>
</evidence>
<evidence type="ECO:0000313" key="7">
    <source>
        <dbReference type="EMBL" id="MDG0789972.1"/>
    </source>
</evidence>